<dbReference type="AlphaFoldDB" id="A0A7L5HQ46"/>
<dbReference type="GeneID" id="56587089"/>
<evidence type="ECO:0000313" key="1">
    <source>
        <dbReference type="EMBL" id="QKF80232.1"/>
    </source>
</evidence>
<dbReference type="Proteomes" id="UP000509246">
    <property type="component" value="Chromosome"/>
</dbReference>
<reference evidence="1 2" key="1">
    <citation type="submission" date="2020-05" db="EMBL/GenBank/DDBJ databases">
        <title>Complete genome sequencing of Campylobacter and Arcobacter type strains.</title>
        <authorList>
            <person name="Miller W.G."/>
            <person name="Yee E."/>
        </authorList>
    </citation>
    <scope>NUCLEOTIDE SEQUENCE [LARGE SCALE GENOMIC DNA]</scope>
    <source>
        <strain evidence="1 2">CCUG 73571</strain>
    </source>
</reference>
<accession>A0A7L5HQ46</accession>
<name>A0A7L5HQ46_9BACT</name>
<organism evidence="1 2">
    <name type="scientific">Campylobacter armoricus</name>
    <dbReference type="NCBI Taxonomy" id="2505970"/>
    <lineage>
        <taxon>Bacteria</taxon>
        <taxon>Pseudomonadati</taxon>
        <taxon>Campylobacterota</taxon>
        <taxon>Epsilonproteobacteria</taxon>
        <taxon>Campylobacterales</taxon>
        <taxon>Campylobacteraceae</taxon>
        <taxon>Campylobacter</taxon>
    </lineage>
</organism>
<dbReference type="EMBL" id="CP053825">
    <property type="protein sequence ID" value="QKF80232.1"/>
    <property type="molecule type" value="Genomic_DNA"/>
</dbReference>
<protein>
    <submittedName>
        <fullName evidence="1">Acyl carrier protein</fullName>
    </submittedName>
</protein>
<dbReference type="Gene3D" id="1.10.1200.10">
    <property type="entry name" value="ACP-like"/>
    <property type="match status" value="1"/>
</dbReference>
<keyword evidence="2" id="KW-1185">Reference proteome</keyword>
<dbReference type="KEGG" id="carm:CARM_1339"/>
<dbReference type="SUPFAM" id="SSF47336">
    <property type="entry name" value="ACP-like"/>
    <property type="match status" value="1"/>
</dbReference>
<sequence>MKKNEFLNAIEEILSIPKNTLLEDDILENFQDWDSIAFFELSVFIDREFNLKIKPEDIKKFIYVRDILNSVGFNDNY</sequence>
<proteinExistence type="predicted"/>
<gene>
    <name evidence="1" type="primary">acpP4</name>
    <name evidence="1" type="ORF">CARM_1339</name>
</gene>
<dbReference type="InterPro" id="IPR036736">
    <property type="entry name" value="ACP-like_sf"/>
</dbReference>
<dbReference type="RefSeq" id="WP_139426862.1">
    <property type="nucleotide sequence ID" value="NZ_CBCSFY010000012.1"/>
</dbReference>
<evidence type="ECO:0000313" key="2">
    <source>
        <dbReference type="Proteomes" id="UP000509246"/>
    </source>
</evidence>